<gene>
    <name evidence="1" type="ORF">LCGC14_1964840</name>
</gene>
<evidence type="ECO:0000313" key="1">
    <source>
        <dbReference type="EMBL" id="KKL84426.1"/>
    </source>
</evidence>
<protein>
    <submittedName>
        <fullName evidence="1">Uncharacterized protein</fullName>
    </submittedName>
</protein>
<proteinExistence type="predicted"/>
<organism evidence="1">
    <name type="scientific">marine sediment metagenome</name>
    <dbReference type="NCBI Taxonomy" id="412755"/>
    <lineage>
        <taxon>unclassified sequences</taxon>
        <taxon>metagenomes</taxon>
        <taxon>ecological metagenomes</taxon>
    </lineage>
</organism>
<dbReference type="AlphaFoldDB" id="A0A0F9G1V0"/>
<dbReference type="EMBL" id="LAZR01021699">
    <property type="protein sequence ID" value="KKL84426.1"/>
    <property type="molecule type" value="Genomic_DNA"/>
</dbReference>
<name>A0A0F9G1V0_9ZZZZ</name>
<accession>A0A0F9G1V0</accession>
<reference evidence="1" key="1">
    <citation type="journal article" date="2015" name="Nature">
        <title>Complex archaea that bridge the gap between prokaryotes and eukaryotes.</title>
        <authorList>
            <person name="Spang A."/>
            <person name="Saw J.H."/>
            <person name="Jorgensen S.L."/>
            <person name="Zaremba-Niedzwiedzka K."/>
            <person name="Martijn J."/>
            <person name="Lind A.E."/>
            <person name="van Eijk R."/>
            <person name="Schleper C."/>
            <person name="Guy L."/>
            <person name="Ettema T.J."/>
        </authorList>
    </citation>
    <scope>NUCLEOTIDE SEQUENCE</scope>
</reference>
<comment type="caution">
    <text evidence="1">The sequence shown here is derived from an EMBL/GenBank/DDBJ whole genome shotgun (WGS) entry which is preliminary data.</text>
</comment>
<sequence>MPNPRPALQAVLQMLRGTRGEVFQVPVEKGASSMLESLKRLLAAGGGKKLFQPQAAESPEASRRLLLNFLRKTGRGEGAEYIEATGKKRAWEATLDLASEKPVNPRLEEVRKMMTQLREMGPEPTTAFRGADLRKRLQGMGEEFGKPFTRPTREQARFSAMETRKRLYETANLDPEVFQHDYQTGVQGLTGRQLSAQQLREVKGAITPEFAAKIKDVKFPDVGPISLARLENLLGKRTRSMQPFFARGMKQDITARAGRRQRVETARELFTGGPTFDPTAGPRAGGAGIFRKAQQLGGSLEVREAAARQTAALMRDIGGETRSLDELTKMMLGSIESGAGSRTGGLEQTQAGQRMLRAVGAMRERLRGSTSRSPVLEPDIAERITSSGARITTQLRPAKEMFGLEARIVKSGIVKEGQIGLLRRKAMDIAQQQYPQEQFPKTQWQSIYMRALKRQLGEGTSQDLGVKEVSGALDQLLGPLRDISSAERGPRQEALRKLKQRVLDMMGETYTGGAT</sequence>